<accession>A0ACC1L2N2</accession>
<gene>
    <name evidence="1" type="primary">CWC25_1</name>
    <name evidence="1" type="ORF">H4R21_003419</name>
</gene>
<reference evidence="1" key="1">
    <citation type="submission" date="2022-07" db="EMBL/GenBank/DDBJ databases">
        <title>Phylogenomic reconstructions and comparative analyses of Kickxellomycotina fungi.</title>
        <authorList>
            <person name="Reynolds N.K."/>
            <person name="Stajich J.E."/>
            <person name="Barry K."/>
            <person name="Grigoriev I.V."/>
            <person name="Crous P."/>
            <person name="Smith M.E."/>
        </authorList>
    </citation>
    <scope>NUCLEOTIDE SEQUENCE</scope>
    <source>
        <strain evidence="1">BCRC 34780</strain>
    </source>
</reference>
<protein>
    <submittedName>
        <fullName evidence="1">RNA-splicing factor</fullName>
    </submittedName>
</protein>
<dbReference type="EMBL" id="JANBUN010001071">
    <property type="protein sequence ID" value="KAJ2799815.1"/>
    <property type="molecule type" value="Genomic_DNA"/>
</dbReference>
<evidence type="ECO:0000313" key="1">
    <source>
        <dbReference type="EMBL" id="KAJ2799815.1"/>
    </source>
</evidence>
<organism evidence="1 2">
    <name type="scientific">Coemansia helicoidea</name>
    <dbReference type="NCBI Taxonomy" id="1286919"/>
    <lineage>
        <taxon>Eukaryota</taxon>
        <taxon>Fungi</taxon>
        <taxon>Fungi incertae sedis</taxon>
        <taxon>Zoopagomycota</taxon>
        <taxon>Kickxellomycotina</taxon>
        <taxon>Kickxellomycetes</taxon>
        <taxon>Kickxellales</taxon>
        <taxon>Kickxellaceae</taxon>
        <taxon>Coemansia</taxon>
    </lineage>
</organism>
<sequence length="53" mass="6288">MGGGDLNMQKSWHPLTPANRRRVAEEKQRALEEAQRAARLQKELREERQQEEM</sequence>
<proteinExistence type="predicted"/>
<feature type="non-terminal residue" evidence="1">
    <location>
        <position position="53"/>
    </location>
</feature>
<evidence type="ECO:0000313" key="2">
    <source>
        <dbReference type="Proteomes" id="UP001140087"/>
    </source>
</evidence>
<comment type="caution">
    <text evidence="1">The sequence shown here is derived from an EMBL/GenBank/DDBJ whole genome shotgun (WGS) entry which is preliminary data.</text>
</comment>
<dbReference type="Proteomes" id="UP001140087">
    <property type="component" value="Unassembled WGS sequence"/>
</dbReference>
<name>A0ACC1L2N2_9FUNG</name>
<keyword evidence="2" id="KW-1185">Reference proteome</keyword>